<keyword evidence="2" id="KW-1185">Reference proteome</keyword>
<gene>
    <name evidence="1" type="ORF">BDN72DRAFT_95400</name>
</gene>
<name>A0ACD2ZY40_9AGAR</name>
<accession>A0ACD2ZY40</accession>
<evidence type="ECO:0000313" key="1">
    <source>
        <dbReference type="EMBL" id="TFK58352.1"/>
    </source>
</evidence>
<organism evidence="1 2">
    <name type="scientific">Pluteus cervinus</name>
    <dbReference type="NCBI Taxonomy" id="181527"/>
    <lineage>
        <taxon>Eukaryota</taxon>
        <taxon>Fungi</taxon>
        <taxon>Dikarya</taxon>
        <taxon>Basidiomycota</taxon>
        <taxon>Agaricomycotina</taxon>
        <taxon>Agaricomycetes</taxon>
        <taxon>Agaricomycetidae</taxon>
        <taxon>Agaricales</taxon>
        <taxon>Pluteineae</taxon>
        <taxon>Pluteaceae</taxon>
        <taxon>Pluteus</taxon>
    </lineage>
</organism>
<dbReference type="Proteomes" id="UP000308600">
    <property type="component" value="Unassembled WGS sequence"/>
</dbReference>
<protein>
    <submittedName>
        <fullName evidence="1">Uncharacterized protein</fullName>
    </submittedName>
</protein>
<proteinExistence type="predicted"/>
<sequence length="104" mass="12130">MFYCSFPSLFPLLFLSISFSVQIHTSPIHQSTHTSKSVSYLHSTLVNSYLISKVYSTVQYEYIYELPLNFIDASWSVTVLPAKPRLSTVSSVEWMHPSRRQRHW</sequence>
<reference evidence="1 2" key="1">
    <citation type="journal article" date="2019" name="Nat. Ecol. Evol.">
        <title>Megaphylogeny resolves global patterns of mushroom evolution.</title>
        <authorList>
            <person name="Varga T."/>
            <person name="Krizsan K."/>
            <person name="Foldi C."/>
            <person name="Dima B."/>
            <person name="Sanchez-Garcia M."/>
            <person name="Sanchez-Ramirez S."/>
            <person name="Szollosi G.J."/>
            <person name="Szarkandi J.G."/>
            <person name="Papp V."/>
            <person name="Albert L."/>
            <person name="Andreopoulos W."/>
            <person name="Angelini C."/>
            <person name="Antonin V."/>
            <person name="Barry K.W."/>
            <person name="Bougher N.L."/>
            <person name="Buchanan P."/>
            <person name="Buyck B."/>
            <person name="Bense V."/>
            <person name="Catcheside P."/>
            <person name="Chovatia M."/>
            <person name="Cooper J."/>
            <person name="Damon W."/>
            <person name="Desjardin D."/>
            <person name="Finy P."/>
            <person name="Geml J."/>
            <person name="Haridas S."/>
            <person name="Hughes K."/>
            <person name="Justo A."/>
            <person name="Karasinski D."/>
            <person name="Kautmanova I."/>
            <person name="Kiss B."/>
            <person name="Kocsube S."/>
            <person name="Kotiranta H."/>
            <person name="LaButti K.M."/>
            <person name="Lechner B.E."/>
            <person name="Liimatainen K."/>
            <person name="Lipzen A."/>
            <person name="Lukacs Z."/>
            <person name="Mihaltcheva S."/>
            <person name="Morgado L.N."/>
            <person name="Niskanen T."/>
            <person name="Noordeloos M.E."/>
            <person name="Ohm R.A."/>
            <person name="Ortiz-Santana B."/>
            <person name="Ovrebo C."/>
            <person name="Racz N."/>
            <person name="Riley R."/>
            <person name="Savchenko A."/>
            <person name="Shiryaev A."/>
            <person name="Soop K."/>
            <person name="Spirin V."/>
            <person name="Szebenyi C."/>
            <person name="Tomsovsky M."/>
            <person name="Tulloss R.E."/>
            <person name="Uehling J."/>
            <person name="Grigoriev I.V."/>
            <person name="Vagvolgyi C."/>
            <person name="Papp T."/>
            <person name="Martin F.M."/>
            <person name="Miettinen O."/>
            <person name="Hibbett D.S."/>
            <person name="Nagy L.G."/>
        </authorList>
    </citation>
    <scope>NUCLEOTIDE SEQUENCE [LARGE SCALE GENOMIC DNA]</scope>
    <source>
        <strain evidence="1 2">NL-1719</strain>
    </source>
</reference>
<evidence type="ECO:0000313" key="2">
    <source>
        <dbReference type="Proteomes" id="UP000308600"/>
    </source>
</evidence>
<dbReference type="EMBL" id="ML209422">
    <property type="protein sequence ID" value="TFK58352.1"/>
    <property type="molecule type" value="Genomic_DNA"/>
</dbReference>